<evidence type="ECO:0000259" key="8">
    <source>
        <dbReference type="Pfam" id="PF09779"/>
    </source>
</evidence>
<evidence type="ECO:0000256" key="2">
    <source>
        <dbReference type="ARBA" id="ARBA00022692"/>
    </source>
</evidence>
<dbReference type="InterPro" id="IPR042321">
    <property type="entry name" value="Ima1"/>
</dbReference>
<feature type="transmembrane region" description="Helical" evidence="7">
    <location>
        <begin position="171"/>
        <end position="201"/>
    </location>
</feature>
<evidence type="ECO:0000256" key="5">
    <source>
        <dbReference type="ARBA" id="ARBA00023242"/>
    </source>
</evidence>
<dbReference type="OrthoDB" id="5966927at2759"/>
<feature type="transmembrane region" description="Helical" evidence="7">
    <location>
        <begin position="302"/>
        <end position="321"/>
    </location>
</feature>
<name>A0A8H7WGN7_9HELO</name>
<keyword evidence="10" id="KW-1185">Reference proteome</keyword>
<feature type="transmembrane region" description="Helical" evidence="7">
    <location>
        <begin position="221"/>
        <end position="251"/>
    </location>
</feature>
<feature type="compositionally biased region" description="Polar residues" evidence="6">
    <location>
        <begin position="396"/>
        <end position="416"/>
    </location>
</feature>
<dbReference type="GO" id="GO:0005637">
    <property type="term" value="C:nuclear inner membrane"/>
    <property type="evidence" value="ECO:0007669"/>
    <property type="project" value="UniProtKB-SubCell"/>
</dbReference>
<evidence type="ECO:0000256" key="3">
    <source>
        <dbReference type="ARBA" id="ARBA00022989"/>
    </source>
</evidence>
<feature type="domain" description="Ima1 N-terminal" evidence="8">
    <location>
        <begin position="13"/>
        <end position="137"/>
    </location>
</feature>
<keyword evidence="2 7" id="KW-0812">Transmembrane</keyword>
<keyword evidence="4 7" id="KW-0472">Membrane</keyword>
<gene>
    <name evidence="9" type="ORF">IFR04_002378</name>
</gene>
<dbReference type="GO" id="GO:0044732">
    <property type="term" value="C:mitotic spindle pole body"/>
    <property type="evidence" value="ECO:0007669"/>
    <property type="project" value="TreeGrafter"/>
</dbReference>
<dbReference type="GO" id="GO:0034992">
    <property type="term" value="C:microtubule organizing center attachment site"/>
    <property type="evidence" value="ECO:0007669"/>
    <property type="project" value="TreeGrafter"/>
</dbReference>
<dbReference type="AlphaFoldDB" id="A0A8H7WGN7"/>
<dbReference type="Pfam" id="PF09779">
    <property type="entry name" value="Ima1_N"/>
    <property type="match status" value="1"/>
</dbReference>
<keyword evidence="3 7" id="KW-1133">Transmembrane helix</keyword>
<evidence type="ECO:0000256" key="6">
    <source>
        <dbReference type="SAM" id="MobiDB-lite"/>
    </source>
</evidence>
<evidence type="ECO:0000256" key="1">
    <source>
        <dbReference type="ARBA" id="ARBA00004473"/>
    </source>
</evidence>
<dbReference type="PANTHER" id="PTHR28538:SF1">
    <property type="entry name" value="INTEGRAL INNER NUCLEAR MEMBRANE PROTEIN IMA1"/>
    <property type="match status" value="1"/>
</dbReference>
<feature type="region of interest" description="Disordered" evidence="6">
    <location>
        <begin position="338"/>
        <end position="416"/>
    </location>
</feature>
<protein>
    <recommendedName>
        <fullName evidence="8">Ima1 N-terminal domain-containing protein</fullName>
    </recommendedName>
</protein>
<keyword evidence="5" id="KW-0539">Nucleus</keyword>
<feature type="transmembrane region" description="Helical" evidence="7">
    <location>
        <begin position="272"/>
        <end position="290"/>
    </location>
</feature>
<dbReference type="Proteomes" id="UP000664132">
    <property type="component" value="Unassembled WGS sequence"/>
</dbReference>
<sequence>MAPVRGRRKQLICFYCNTRSGIRYNGNRQWECAYCDAQNYLDENGDITDPPVATDLAAPANLQYSTRPVSPELLENDVFCATCLKNQHIVATAIAEYPFDTDTRRPGYLQDEREYLKYKEGLEHRFPQVCGDCEPKVLSQMRQAGKTAKTDHLRRMMEKSREARSAPAQGISWFGIVLFFTRIVWYMSIMGQVFWNVAYIVDWVLTEDYLDARLPPSTGSILPALLAFVFVCSTKAWARYSLICGFASAWWNPQFDPVTRAFNKRLKGFDVWYTRQIILIILRSLLYYIIVKGMLGGQGAPLSILAHFCSLIAVGIFYFTANSAFKLDRAPLWANTPEKLANTRPSRNSGSPNPPRGIESLGDLLDEISRDVRPPRSVSPEPDDIPGSSPRFNVPAGSQSRTPARLQQFNPQQNSPQVRIPYGNDEMEWLPTVPQTSSFRVFTPPTEPQTAEKFNESPVGDKTSPFWYKVPPAPITPAQRLRNPPNRPTFVSQQVKENFFTTKPSTKFSIDPGRSGMDMRQQSLFVPDKPSPEGDLLSGMMGSISISEGDAPRRKEVTHRIGVAMLGVAAAGFASWCLYQF</sequence>
<evidence type="ECO:0000256" key="7">
    <source>
        <dbReference type="SAM" id="Phobius"/>
    </source>
</evidence>
<evidence type="ECO:0000313" key="9">
    <source>
        <dbReference type="EMBL" id="KAG4424500.1"/>
    </source>
</evidence>
<dbReference type="InterPro" id="IPR018617">
    <property type="entry name" value="Ima1_N"/>
</dbReference>
<dbReference type="PANTHER" id="PTHR28538">
    <property type="entry name" value="INTEGRAL INNER NUCLEAR MEMBRANE PROTEIN IMA1"/>
    <property type="match status" value="1"/>
</dbReference>
<evidence type="ECO:0000313" key="10">
    <source>
        <dbReference type="Proteomes" id="UP000664132"/>
    </source>
</evidence>
<comment type="caution">
    <text evidence="9">The sequence shown here is derived from an EMBL/GenBank/DDBJ whole genome shotgun (WGS) entry which is preliminary data.</text>
</comment>
<comment type="subcellular location">
    <subcellularLocation>
        <location evidence="1">Nucleus inner membrane</location>
        <topology evidence="1">Multi-pass membrane protein</topology>
    </subcellularLocation>
</comment>
<dbReference type="EMBL" id="JAFJYH010000020">
    <property type="protein sequence ID" value="KAG4424500.1"/>
    <property type="molecule type" value="Genomic_DNA"/>
</dbReference>
<evidence type="ECO:0000256" key="4">
    <source>
        <dbReference type="ARBA" id="ARBA00023136"/>
    </source>
</evidence>
<organism evidence="9 10">
    <name type="scientific">Cadophora malorum</name>
    <dbReference type="NCBI Taxonomy" id="108018"/>
    <lineage>
        <taxon>Eukaryota</taxon>
        <taxon>Fungi</taxon>
        <taxon>Dikarya</taxon>
        <taxon>Ascomycota</taxon>
        <taxon>Pezizomycotina</taxon>
        <taxon>Leotiomycetes</taxon>
        <taxon>Helotiales</taxon>
        <taxon>Ploettnerulaceae</taxon>
        <taxon>Cadophora</taxon>
    </lineage>
</organism>
<reference evidence="9" key="1">
    <citation type="submission" date="2021-02" db="EMBL/GenBank/DDBJ databases">
        <title>Genome sequence Cadophora malorum strain M34.</title>
        <authorList>
            <person name="Stefanovic E."/>
            <person name="Vu D."/>
            <person name="Scully C."/>
            <person name="Dijksterhuis J."/>
            <person name="Roader J."/>
            <person name="Houbraken J."/>
        </authorList>
    </citation>
    <scope>NUCLEOTIDE SEQUENCE</scope>
    <source>
        <strain evidence="9">M34</strain>
    </source>
</reference>
<dbReference type="GO" id="GO:0071765">
    <property type="term" value="P:nuclear inner membrane organization"/>
    <property type="evidence" value="ECO:0007669"/>
    <property type="project" value="InterPro"/>
</dbReference>
<dbReference type="GO" id="GO:0034506">
    <property type="term" value="C:chromosome, centromeric core domain"/>
    <property type="evidence" value="ECO:0007669"/>
    <property type="project" value="TreeGrafter"/>
</dbReference>
<proteinExistence type="predicted"/>
<feature type="transmembrane region" description="Helical" evidence="7">
    <location>
        <begin position="561"/>
        <end position="579"/>
    </location>
</feature>
<feature type="region of interest" description="Disordered" evidence="6">
    <location>
        <begin position="444"/>
        <end position="465"/>
    </location>
</feature>
<accession>A0A8H7WGN7</accession>